<proteinExistence type="predicted"/>
<name>A0A6I6UDW8_9BACI</name>
<sequence>MNHHAFVFAAQQFLGFELCHALLEKGWTVTAIDEHKETKDKWMEIGRNANLEYVPYGEWDKSVRSGSSVFLPYYDQVRGNRAGYISEVDELLSKVDQPFHVIRIYSNGKENGSVEEDGAAFYLPTLYGIHQPEEFLFAQILTGRGEGKKYVDDPSGAIYVKDAAKMIVNLSSKKEIFTLKPLSDRSWNEALSYITNETFSTGHRKIDAVGKEVIVRPSKSHKGIIDQQEKGLRLHEMEE</sequence>
<evidence type="ECO:0000313" key="2">
    <source>
        <dbReference type="Proteomes" id="UP000465062"/>
    </source>
</evidence>
<dbReference type="AlphaFoldDB" id="A0A6I6UDW8"/>
<dbReference type="RefSeq" id="WP_034763430.1">
    <property type="nucleotide sequence ID" value="NZ_CCDN010000005.1"/>
</dbReference>
<organism evidence="1 2">
    <name type="scientific">Rossellomorea vietnamensis</name>
    <dbReference type="NCBI Taxonomy" id="218284"/>
    <lineage>
        <taxon>Bacteria</taxon>
        <taxon>Bacillati</taxon>
        <taxon>Bacillota</taxon>
        <taxon>Bacilli</taxon>
        <taxon>Bacillales</taxon>
        <taxon>Bacillaceae</taxon>
        <taxon>Rossellomorea</taxon>
    </lineage>
</organism>
<accession>A0A6I6UDW8</accession>
<dbReference type="KEGG" id="bvq:FHE72_08120"/>
<reference evidence="1 2" key="1">
    <citation type="submission" date="2019-06" db="EMBL/GenBank/DDBJ databases">
        <title>An operon consisting of a P-type ATPase gene and a transcriptional regular gene given the different cadmium resistance in Bacillus vietamensis 151-6 and Bacillus marisflavi 151-25.</title>
        <authorList>
            <person name="Yu X."/>
        </authorList>
    </citation>
    <scope>NUCLEOTIDE SEQUENCE [LARGE SCALE GENOMIC DNA]</scope>
    <source>
        <strain evidence="1 2">151-6</strain>
    </source>
</reference>
<dbReference type="Proteomes" id="UP000465062">
    <property type="component" value="Chromosome"/>
</dbReference>
<dbReference type="EMBL" id="CP047394">
    <property type="protein sequence ID" value="QHE60985.1"/>
    <property type="molecule type" value="Genomic_DNA"/>
</dbReference>
<dbReference type="SUPFAM" id="SSF51735">
    <property type="entry name" value="NAD(P)-binding Rossmann-fold domains"/>
    <property type="match status" value="1"/>
</dbReference>
<dbReference type="GeneID" id="77237914"/>
<evidence type="ECO:0000313" key="1">
    <source>
        <dbReference type="EMBL" id="QHE60985.1"/>
    </source>
</evidence>
<gene>
    <name evidence="1" type="ORF">FHE72_08120</name>
</gene>
<dbReference type="InterPro" id="IPR036291">
    <property type="entry name" value="NAD(P)-bd_dom_sf"/>
</dbReference>
<protein>
    <submittedName>
        <fullName evidence="1">Uncharacterized protein</fullName>
    </submittedName>
</protein>